<reference evidence="2" key="1">
    <citation type="journal article" date="2005" name="Nature">
        <title>The map-based sequence of the rice genome.</title>
        <authorList>
            <consortium name="International rice genome sequencing project (IRGSP)"/>
            <person name="Matsumoto T."/>
            <person name="Wu J."/>
            <person name="Kanamori H."/>
            <person name="Katayose Y."/>
            <person name="Fujisawa M."/>
            <person name="Namiki N."/>
            <person name="Mizuno H."/>
            <person name="Yamamoto K."/>
            <person name="Antonio B.A."/>
            <person name="Baba T."/>
            <person name="Sakata K."/>
            <person name="Nagamura Y."/>
            <person name="Aoki H."/>
            <person name="Arikawa K."/>
            <person name="Arita K."/>
            <person name="Bito T."/>
            <person name="Chiden Y."/>
            <person name="Fujitsuka N."/>
            <person name="Fukunaka R."/>
            <person name="Hamada M."/>
            <person name="Harada C."/>
            <person name="Hayashi A."/>
            <person name="Hijishita S."/>
            <person name="Honda M."/>
            <person name="Hosokawa S."/>
            <person name="Ichikawa Y."/>
            <person name="Idonuma A."/>
            <person name="Iijima M."/>
            <person name="Ikeda M."/>
            <person name="Ikeno M."/>
            <person name="Ito K."/>
            <person name="Ito S."/>
            <person name="Ito T."/>
            <person name="Ito Y."/>
            <person name="Ito Y."/>
            <person name="Iwabuchi A."/>
            <person name="Kamiya K."/>
            <person name="Karasawa W."/>
            <person name="Kurita K."/>
            <person name="Katagiri S."/>
            <person name="Kikuta A."/>
            <person name="Kobayashi H."/>
            <person name="Kobayashi N."/>
            <person name="Machita K."/>
            <person name="Maehara T."/>
            <person name="Masukawa M."/>
            <person name="Mizubayashi T."/>
            <person name="Mukai Y."/>
            <person name="Nagasaki H."/>
            <person name="Nagata Y."/>
            <person name="Naito S."/>
            <person name="Nakashima M."/>
            <person name="Nakama Y."/>
            <person name="Nakamichi Y."/>
            <person name="Nakamura M."/>
            <person name="Meguro A."/>
            <person name="Negishi M."/>
            <person name="Ohta I."/>
            <person name="Ohta T."/>
            <person name="Okamoto M."/>
            <person name="Ono N."/>
            <person name="Saji S."/>
            <person name="Sakaguchi M."/>
            <person name="Sakai K."/>
            <person name="Shibata M."/>
            <person name="Shimokawa T."/>
            <person name="Song J."/>
            <person name="Takazaki Y."/>
            <person name="Terasawa K."/>
            <person name="Tsugane M."/>
            <person name="Tsuji K."/>
            <person name="Ueda S."/>
            <person name="Waki K."/>
            <person name="Yamagata H."/>
            <person name="Yamamoto M."/>
            <person name="Yamamoto S."/>
            <person name="Yamane H."/>
            <person name="Yoshiki S."/>
            <person name="Yoshihara R."/>
            <person name="Yukawa K."/>
            <person name="Zhong H."/>
            <person name="Yano M."/>
            <person name="Yuan Q."/>
            <person name="Ouyang S."/>
            <person name="Liu J."/>
            <person name="Jones K.M."/>
            <person name="Gansberger K."/>
            <person name="Moffat K."/>
            <person name="Hill J."/>
            <person name="Bera J."/>
            <person name="Fadrosh D."/>
            <person name="Jin S."/>
            <person name="Johri S."/>
            <person name="Kim M."/>
            <person name="Overton L."/>
            <person name="Reardon M."/>
            <person name="Tsitrin T."/>
            <person name="Vuong H."/>
            <person name="Weaver B."/>
            <person name="Ciecko A."/>
            <person name="Tallon L."/>
            <person name="Jackson J."/>
            <person name="Pai G."/>
            <person name="Aken S.V."/>
            <person name="Utterback T."/>
            <person name="Reidmuller S."/>
            <person name="Feldblyum T."/>
            <person name="Hsiao J."/>
            <person name="Zismann V."/>
            <person name="Iobst S."/>
            <person name="de Vazeille A.R."/>
            <person name="Buell C.R."/>
            <person name="Ying K."/>
            <person name="Li Y."/>
            <person name="Lu T."/>
            <person name="Huang Y."/>
            <person name="Zhao Q."/>
            <person name="Feng Q."/>
            <person name="Zhang L."/>
            <person name="Zhu J."/>
            <person name="Weng Q."/>
            <person name="Mu J."/>
            <person name="Lu Y."/>
            <person name="Fan D."/>
            <person name="Liu Y."/>
            <person name="Guan J."/>
            <person name="Zhang Y."/>
            <person name="Yu S."/>
            <person name="Liu X."/>
            <person name="Zhang Y."/>
            <person name="Hong G."/>
            <person name="Han B."/>
            <person name="Choisne N."/>
            <person name="Demange N."/>
            <person name="Orjeda G."/>
            <person name="Samain S."/>
            <person name="Cattolico L."/>
            <person name="Pelletier E."/>
            <person name="Couloux A."/>
            <person name="Segurens B."/>
            <person name="Wincker P."/>
            <person name="D'Hont A."/>
            <person name="Scarpelli C."/>
            <person name="Weissenbach J."/>
            <person name="Salanoubat M."/>
            <person name="Quetier F."/>
            <person name="Yu Y."/>
            <person name="Kim H.R."/>
            <person name="Rambo T."/>
            <person name="Currie J."/>
            <person name="Collura K."/>
            <person name="Luo M."/>
            <person name="Yang T."/>
            <person name="Ammiraju J.S.S."/>
            <person name="Engler F."/>
            <person name="Soderlund C."/>
            <person name="Wing R.A."/>
            <person name="Palmer L.E."/>
            <person name="de la Bastide M."/>
            <person name="Spiegel L."/>
            <person name="Nascimento L."/>
            <person name="Zutavern T."/>
            <person name="O'Shaughnessy A."/>
            <person name="Dike S."/>
            <person name="Dedhia N."/>
            <person name="Preston R."/>
            <person name="Balija V."/>
            <person name="McCombie W.R."/>
            <person name="Chow T."/>
            <person name="Chen H."/>
            <person name="Chung M."/>
            <person name="Chen C."/>
            <person name="Shaw J."/>
            <person name="Wu H."/>
            <person name="Hsiao K."/>
            <person name="Chao Y."/>
            <person name="Chu M."/>
            <person name="Cheng C."/>
            <person name="Hour A."/>
            <person name="Lee P."/>
            <person name="Lin S."/>
            <person name="Lin Y."/>
            <person name="Liou J."/>
            <person name="Liu S."/>
            <person name="Hsing Y."/>
            <person name="Raghuvanshi S."/>
            <person name="Mohanty A."/>
            <person name="Bharti A.K."/>
            <person name="Gaur A."/>
            <person name="Gupta V."/>
            <person name="Kumar D."/>
            <person name="Ravi V."/>
            <person name="Vij S."/>
            <person name="Kapur A."/>
            <person name="Khurana P."/>
            <person name="Khurana P."/>
            <person name="Khurana J.P."/>
            <person name="Tyagi A.K."/>
            <person name="Gaikwad K."/>
            <person name="Singh A."/>
            <person name="Dalal V."/>
            <person name="Srivastava S."/>
            <person name="Dixit A."/>
            <person name="Pal A.K."/>
            <person name="Ghazi I.A."/>
            <person name="Yadav M."/>
            <person name="Pandit A."/>
            <person name="Bhargava A."/>
            <person name="Sureshbabu K."/>
            <person name="Batra K."/>
            <person name="Sharma T.R."/>
            <person name="Mohapatra T."/>
            <person name="Singh N.K."/>
            <person name="Messing J."/>
            <person name="Nelson A.B."/>
            <person name="Fuks G."/>
            <person name="Kavchok S."/>
            <person name="Keizer G."/>
            <person name="Linton E."/>
            <person name="Llaca V."/>
            <person name="Song R."/>
            <person name="Tanyolac B."/>
            <person name="Young S."/>
            <person name="Ho-Il K."/>
            <person name="Hahn J.H."/>
            <person name="Sangsakoo G."/>
            <person name="Vanavichit A."/>
            <person name="de Mattos Luiz.A.T."/>
            <person name="Zimmer P.D."/>
            <person name="Malone G."/>
            <person name="Dellagostin O."/>
            <person name="de Oliveira A.C."/>
            <person name="Bevan M."/>
            <person name="Bancroft I."/>
            <person name="Minx P."/>
            <person name="Cordum H."/>
            <person name="Wilson R."/>
            <person name="Cheng Z."/>
            <person name="Jin W."/>
            <person name="Jiang J."/>
            <person name="Leong S.A."/>
            <person name="Iwama H."/>
            <person name="Gojobori T."/>
            <person name="Itoh T."/>
            <person name="Niimura Y."/>
            <person name="Fujii Y."/>
            <person name="Habara T."/>
            <person name="Sakai H."/>
            <person name="Sato Y."/>
            <person name="Wilson G."/>
            <person name="Kumar K."/>
            <person name="McCouch S."/>
            <person name="Juretic N."/>
            <person name="Hoen D."/>
            <person name="Wright S."/>
            <person name="Bruskiewich R."/>
            <person name="Bureau T."/>
            <person name="Miyao A."/>
            <person name="Hirochika H."/>
            <person name="Nishikawa T."/>
            <person name="Kadowaki K."/>
            <person name="Sugiura M."/>
            <person name="Burr B."/>
            <person name="Sasaki T."/>
        </authorList>
    </citation>
    <scope>NUCLEOTIDE SEQUENCE [LARGE SCALE GENOMIC DNA]</scope>
    <source>
        <strain evidence="2">cv. Nipponbare</strain>
    </source>
</reference>
<dbReference type="AlphaFoldDB" id="Q2R621"/>
<proteinExistence type="predicted"/>
<accession>Q2R621</accession>
<dbReference type="EMBL" id="AC148393">
    <property type="protein sequence ID" value="AAX96625.1"/>
    <property type="molecule type" value="Genomic_DNA"/>
</dbReference>
<organism evidence="1 2">
    <name type="scientific">Oryza sativa subsp. japonica</name>
    <name type="common">Rice</name>
    <dbReference type="NCBI Taxonomy" id="39947"/>
    <lineage>
        <taxon>Eukaryota</taxon>
        <taxon>Viridiplantae</taxon>
        <taxon>Streptophyta</taxon>
        <taxon>Embryophyta</taxon>
        <taxon>Tracheophyta</taxon>
        <taxon>Spermatophyta</taxon>
        <taxon>Magnoliopsida</taxon>
        <taxon>Liliopsida</taxon>
        <taxon>Poales</taxon>
        <taxon>Poaceae</taxon>
        <taxon>BOP clade</taxon>
        <taxon>Oryzoideae</taxon>
        <taxon>Oryzeae</taxon>
        <taxon>Oryzinae</taxon>
        <taxon>Oryza</taxon>
        <taxon>Oryza sativa</taxon>
    </lineage>
</organism>
<evidence type="ECO:0000313" key="1">
    <source>
        <dbReference type="EMBL" id="AAX96625.1"/>
    </source>
</evidence>
<reference evidence="2" key="2">
    <citation type="journal article" date="2008" name="Nucleic Acids Res.">
        <title>The rice annotation project database (RAP-DB): 2008 update.</title>
        <authorList>
            <consortium name="The rice annotation project (RAP)"/>
        </authorList>
    </citation>
    <scope>GENOME REANNOTATION</scope>
    <source>
        <strain evidence="2">cv. Nipponbare</strain>
    </source>
</reference>
<evidence type="ECO:0000313" key="2">
    <source>
        <dbReference type="Proteomes" id="UP000000763"/>
    </source>
</evidence>
<gene>
    <name evidence="1" type="ordered locus">LOC_Os11g22560</name>
</gene>
<dbReference type="Proteomes" id="UP000000763">
    <property type="component" value="Chromosome 11"/>
</dbReference>
<name>Q2R621_ORYSJ</name>
<sequence length="165" mass="18380">MGVAEESMPLVVEGGGILIQWYISGQSITIRIAMPAVMGGLLSMSYAHSCNIHSSEEEYFSEGDDQMSPHPPERLIDVVGFVRGLRMMAFEVGYDVAPEYRQIPHDPNEEQCRVRVTLTSDREDLPSIKFEAGGKKYSHACQEAALVAIGELRHRFDEELESSAF</sequence>
<protein>
    <submittedName>
        <fullName evidence="1">Retrotransposon protein, putative, Ty3-gypsy sub-class</fullName>
    </submittedName>
</protein>